<feature type="non-terminal residue" evidence="7">
    <location>
        <position position="191"/>
    </location>
</feature>
<evidence type="ECO:0000256" key="1">
    <source>
        <dbReference type="ARBA" id="ARBA00000142"/>
    </source>
</evidence>
<evidence type="ECO:0000256" key="3">
    <source>
        <dbReference type="ARBA" id="ARBA00022603"/>
    </source>
</evidence>
<dbReference type="SUPFAM" id="SSF53335">
    <property type="entry name" value="S-adenosyl-L-methionine-dependent methyltransferases"/>
    <property type="match status" value="1"/>
</dbReference>
<dbReference type="Pfam" id="PF02390">
    <property type="entry name" value="Methyltransf_4"/>
    <property type="match status" value="1"/>
</dbReference>
<keyword evidence="4" id="KW-0808">Transferase</keyword>
<dbReference type="PANTHER" id="PTHR23417:SF14">
    <property type="entry name" value="PENTACOTRIPEPTIDE-REPEAT REGION OF PRORP DOMAIN-CONTAINING PROTEIN"/>
    <property type="match status" value="1"/>
</dbReference>
<dbReference type="PANTHER" id="PTHR23417">
    <property type="entry name" value="3-DEOXY-D-MANNO-OCTULOSONIC-ACID TRANSFERASE/TRNA GUANINE-N 7 - -METHYLTRANSFERASE"/>
    <property type="match status" value="1"/>
</dbReference>
<evidence type="ECO:0000313" key="7">
    <source>
        <dbReference type="EMBL" id="CAD7239594.1"/>
    </source>
</evidence>
<organism evidence="7">
    <name type="scientific">Cyprideis torosa</name>
    <dbReference type="NCBI Taxonomy" id="163714"/>
    <lineage>
        <taxon>Eukaryota</taxon>
        <taxon>Metazoa</taxon>
        <taxon>Ecdysozoa</taxon>
        <taxon>Arthropoda</taxon>
        <taxon>Crustacea</taxon>
        <taxon>Oligostraca</taxon>
        <taxon>Ostracoda</taxon>
        <taxon>Podocopa</taxon>
        <taxon>Podocopida</taxon>
        <taxon>Cytherocopina</taxon>
        <taxon>Cytheroidea</taxon>
        <taxon>Cytherideidae</taxon>
        <taxon>Cyprideis</taxon>
    </lineage>
</organism>
<dbReference type="InterPro" id="IPR003358">
    <property type="entry name" value="tRNA_(Gua-N-7)_MeTrfase_Trmb"/>
</dbReference>
<keyword evidence="6" id="KW-0819">tRNA processing</keyword>
<proteinExistence type="predicted"/>
<dbReference type="PROSITE" id="PS51625">
    <property type="entry name" value="SAM_MT_TRMB"/>
    <property type="match status" value="1"/>
</dbReference>
<evidence type="ECO:0000256" key="4">
    <source>
        <dbReference type="ARBA" id="ARBA00022679"/>
    </source>
</evidence>
<feature type="non-terminal residue" evidence="7">
    <location>
        <position position="1"/>
    </location>
</feature>
<evidence type="ECO:0000256" key="6">
    <source>
        <dbReference type="ARBA" id="ARBA00022694"/>
    </source>
</evidence>
<dbReference type="EMBL" id="OB732265">
    <property type="protein sequence ID" value="CAD7239594.1"/>
    <property type="molecule type" value="Genomic_DNA"/>
</dbReference>
<dbReference type="InterPro" id="IPR029063">
    <property type="entry name" value="SAM-dependent_MTases_sf"/>
</dbReference>
<sequence length="191" mass="21192">GKGQGTELSRKAPPGSGNPMTVNGKNESAGRPERAAGNFYGRRKAKTLKAAQAEAYETVLPELLIDIGRQAPDMLADLFPHNPKTVVLEIGFGGGEHLLHRAGLHPEIGFIGCEPFVNGMAKAASGVVERKLTNIRFYDEDATDLLDWLPSESLSRIDLLYPDPWPKKRHWKRRFLNADNVRRFHRLLEAG</sequence>
<evidence type="ECO:0000256" key="5">
    <source>
        <dbReference type="ARBA" id="ARBA00022691"/>
    </source>
</evidence>
<keyword evidence="3" id="KW-0489">Methyltransferase</keyword>
<dbReference type="AlphaFoldDB" id="A0A7R8WWL1"/>
<accession>A0A7R8WWL1</accession>
<evidence type="ECO:0000256" key="2">
    <source>
        <dbReference type="ARBA" id="ARBA00011977"/>
    </source>
</evidence>
<dbReference type="Gene3D" id="3.40.50.150">
    <property type="entry name" value="Vaccinia Virus protein VP39"/>
    <property type="match status" value="1"/>
</dbReference>
<dbReference type="GO" id="GO:0043527">
    <property type="term" value="C:tRNA methyltransferase complex"/>
    <property type="evidence" value="ECO:0007669"/>
    <property type="project" value="TreeGrafter"/>
</dbReference>
<reference evidence="7" key="1">
    <citation type="submission" date="2020-11" db="EMBL/GenBank/DDBJ databases">
        <authorList>
            <person name="Tran Van P."/>
        </authorList>
    </citation>
    <scope>NUCLEOTIDE SEQUENCE</scope>
</reference>
<keyword evidence="5" id="KW-0949">S-adenosyl-L-methionine</keyword>
<dbReference type="OrthoDB" id="8195853at2759"/>
<protein>
    <recommendedName>
        <fullName evidence="2">tRNA (guanine(46)-N(7))-methyltransferase</fullName>
        <ecNumber evidence="2">2.1.1.33</ecNumber>
    </recommendedName>
</protein>
<dbReference type="EC" id="2.1.1.33" evidence="2"/>
<dbReference type="GO" id="GO:0008176">
    <property type="term" value="F:tRNA (guanine(46)-N7)-methyltransferase activity"/>
    <property type="evidence" value="ECO:0007669"/>
    <property type="project" value="UniProtKB-EC"/>
</dbReference>
<gene>
    <name evidence="7" type="ORF">CTOB1V02_LOCUS17409</name>
</gene>
<comment type="catalytic activity">
    <reaction evidence="1">
        <text>guanosine(46) in tRNA + S-adenosyl-L-methionine = N(7)-methylguanosine(46) in tRNA + S-adenosyl-L-homocysteine</text>
        <dbReference type="Rhea" id="RHEA:42708"/>
        <dbReference type="Rhea" id="RHEA-COMP:10188"/>
        <dbReference type="Rhea" id="RHEA-COMP:10189"/>
        <dbReference type="ChEBI" id="CHEBI:57856"/>
        <dbReference type="ChEBI" id="CHEBI:59789"/>
        <dbReference type="ChEBI" id="CHEBI:74269"/>
        <dbReference type="ChEBI" id="CHEBI:74480"/>
        <dbReference type="EC" id="2.1.1.33"/>
    </reaction>
</comment>
<name>A0A7R8WWL1_9CRUS</name>